<sequence>MASRRRNMFGKNSKQEMRERGDAACVISIDDLSKYANPIHVPNKTRYNKRHASMTRFAMFGIPTKIAADNGMEFHSEVLRDYLRINGVELHFKIDAHHQSNGPTERFHNKRGGHLRQLMEGRGLEAVQQSQRKTRQFSLIDHKKDQFVLSP</sequence>
<dbReference type="Gene3D" id="3.30.420.10">
    <property type="entry name" value="Ribonuclease H-like superfamily/Ribonuclease H"/>
    <property type="match status" value="1"/>
</dbReference>
<dbReference type="InterPro" id="IPR036397">
    <property type="entry name" value="RNaseH_sf"/>
</dbReference>
<dbReference type="Proteomes" id="UP001558652">
    <property type="component" value="Unassembled WGS sequence"/>
</dbReference>
<name>A0ABD0YY10_9HEMI</name>
<dbReference type="InterPro" id="IPR012337">
    <property type="entry name" value="RNaseH-like_sf"/>
</dbReference>
<dbReference type="PANTHER" id="PTHR37984:SF5">
    <property type="entry name" value="PROTEIN NYNRIN-LIKE"/>
    <property type="match status" value="1"/>
</dbReference>
<keyword evidence="3" id="KW-1185">Reference proteome</keyword>
<reference evidence="2 3" key="1">
    <citation type="submission" date="2024-07" db="EMBL/GenBank/DDBJ databases">
        <title>Chromosome-level genome assembly of the water stick insect Ranatra chinensis (Heteroptera: Nepidae).</title>
        <authorList>
            <person name="Liu X."/>
        </authorList>
    </citation>
    <scope>NUCLEOTIDE SEQUENCE [LARGE SCALE GENOMIC DNA]</scope>
    <source>
        <strain evidence="2">Cailab_2021Rc</strain>
        <tissue evidence="2">Muscle</tissue>
    </source>
</reference>
<evidence type="ECO:0000259" key="1">
    <source>
        <dbReference type="PROSITE" id="PS50994"/>
    </source>
</evidence>
<feature type="domain" description="Integrase catalytic" evidence="1">
    <location>
        <begin position="1"/>
        <end position="151"/>
    </location>
</feature>
<protein>
    <recommendedName>
        <fullName evidence="1">Integrase catalytic domain-containing protein</fullName>
    </recommendedName>
</protein>
<gene>
    <name evidence="2" type="ORF">AAG570_000021</name>
</gene>
<evidence type="ECO:0000313" key="3">
    <source>
        <dbReference type="Proteomes" id="UP001558652"/>
    </source>
</evidence>
<comment type="caution">
    <text evidence="2">The sequence shown here is derived from an EMBL/GenBank/DDBJ whole genome shotgun (WGS) entry which is preliminary data.</text>
</comment>
<evidence type="ECO:0000313" key="2">
    <source>
        <dbReference type="EMBL" id="KAL1140089.1"/>
    </source>
</evidence>
<accession>A0ABD0YY10</accession>
<organism evidence="2 3">
    <name type="scientific">Ranatra chinensis</name>
    <dbReference type="NCBI Taxonomy" id="642074"/>
    <lineage>
        <taxon>Eukaryota</taxon>
        <taxon>Metazoa</taxon>
        <taxon>Ecdysozoa</taxon>
        <taxon>Arthropoda</taxon>
        <taxon>Hexapoda</taxon>
        <taxon>Insecta</taxon>
        <taxon>Pterygota</taxon>
        <taxon>Neoptera</taxon>
        <taxon>Paraneoptera</taxon>
        <taxon>Hemiptera</taxon>
        <taxon>Heteroptera</taxon>
        <taxon>Panheteroptera</taxon>
        <taxon>Nepomorpha</taxon>
        <taxon>Nepidae</taxon>
        <taxon>Ranatrinae</taxon>
        <taxon>Ranatra</taxon>
    </lineage>
</organism>
<dbReference type="AlphaFoldDB" id="A0ABD0YY10"/>
<dbReference type="InterPro" id="IPR050951">
    <property type="entry name" value="Retrovirus_Pol_polyprotein"/>
</dbReference>
<dbReference type="InterPro" id="IPR001584">
    <property type="entry name" value="Integrase_cat-core"/>
</dbReference>
<dbReference type="EMBL" id="JBFDAA010000001">
    <property type="protein sequence ID" value="KAL1140089.1"/>
    <property type="molecule type" value="Genomic_DNA"/>
</dbReference>
<dbReference type="PROSITE" id="PS50994">
    <property type="entry name" value="INTEGRASE"/>
    <property type="match status" value="1"/>
</dbReference>
<dbReference type="SUPFAM" id="SSF53098">
    <property type="entry name" value="Ribonuclease H-like"/>
    <property type="match status" value="1"/>
</dbReference>
<proteinExistence type="predicted"/>
<dbReference type="PANTHER" id="PTHR37984">
    <property type="entry name" value="PROTEIN CBG26694"/>
    <property type="match status" value="1"/>
</dbReference>